<reference evidence="1" key="1">
    <citation type="journal article" date="2014" name="Genome Biol.">
        <title>Transcriptome and methylome profiling reveals relics of genome dominance in the mesopolyploid Brassica oleracea.</title>
        <authorList>
            <person name="Parkin I.A."/>
            <person name="Koh C."/>
            <person name="Tang H."/>
            <person name="Robinson S.J."/>
            <person name="Kagale S."/>
            <person name="Clarke W.E."/>
            <person name="Town C.D."/>
            <person name="Nixon J."/>
            <person name="Krishnakumar V."/>
            <person name="Bidwell S.L."/>
            <person name="Denoeud F."/>
            <person name="Belcram H."/>
            <person name="Links M.G."/>
            <person name="Just J."/>
            <person name="Clarke C."/>
            <person name="Bender T."/>
            <person name="Huebert T."/>
            <person name="Mason A.S."/>
            <person name="Pires J.C."/>
            <person name="Barker G."/>
            <person name="Moore J."/>
            <person name="Walley P.G."/>
            <person name="Manoli S."/>
            <person name="Batley J."/>
            <person name="Edwards D."/>
            <person name="Nelson M.N."/>
            <person name="Wang X."/>
            <person name="Paterson A.H."/>
            <person name="King G."/>
            <person name="Bancroft I."/>
            <person name="Chalhoub B."/>
            <person name="Sharpe A.G."/>
        </authorList>
    </citation>
    <scope>NUCLEOTIDE SEQUENCE [LARGE SCALE GENOMIC DNA]</scope>
    <source>
        <strain evidence="1">cv. TO1000</strain>
    </source>
</reference>
<dbReference type="Proteomes" id="UP000032141">
    <property type="component" value="Unassembled WGS sequence"/>
</dbReference>
<proteinExistence type="predicted"/>
<sequence>SFDALVTSITEARDKVKTQNIYVIDGFSYALQIWLMEAIPDIGSLLGKKLKEGVTSMRCRNWKGSAKVSYEDIISIESDFASTVSFDSFTQCD</sequence>
<organism evidence="1 2">
    <name type="scientific">Brassica oleracea var. oleracea</name>
    <dbReference type="NCBI Taxonomy" id="109376"/>
    <lineage>
        <taxon>Eukaryota</taxon>
        <taxon>Viridiplantae</taxon>
        <taxon>Streptophyta</taxon>
        <taxon>Embryophyta</taxon>
        <taxon>Tracheophyta</taxon>
        <taxon>Spermatophyta</taxon>
        <taxon>Magnoliopsida</taxon>
        <taxon>eudicotyledons</taxon>
        <taxon>Gunneridae</taxon>
        <taxon>Pentapetalae</taxon>
        <taxon>rosids</taxon>
        <taxon>malvids</taxon>
        <taxon>Brassicales</taxon>
        <taxon>Brassicaceae</taxon>
        <taxon>Brassiceae</taxon>
        <taxon>Brassica</taxon>
    </lineage>
</organism>
<protein>
    <submittedName>
        <fullName evidence="1">Uncharacterized protein</fullName>
    </submittedName>
</protein>
<keyword evidence="2" id="KW-1185">Reference proteome</keyword>
<dbReference type="Gramene" id="Bo19813s010.1">
    <property type="protein sequence ID" value="Bo19813s010.1"/>
    <property type="gene ID" value="Bo19813s010"/>
</dbReference>
<name>A0A0D3A0R1_BRAOL</name>
<reference evidence="1" key="2">
    <citation type="submission" date="2015-06" db="UniProtKB">
        <authorList>
            <consortium name="EnsemblPlants"/>
        </authorList>
    </citation>
    <scope>IDENTIFICATION</scope>
</reference>
<dbReference type="AlphaFoldDB" id="A0A0D3A0R1"/>
<dbReference type="HOGENOM" id="CLU_2405820_0_0_1"/>
<dbReference type="EnsemblPlants" id="Bo19813s010.1">
    <property type="protein sequence ID" value="Bo19813s010.1"/>
    <property type="gene ID" value="Bo19813s010"/>
</dbReference>
<evidence type="ECO:0000313" key="1">
    <source>
        <dbReference type="EnsemblPlants" id="Bo19813s010.1"/>
    </source>
</evidence>
<evidence type="ECO:0000313" key="2">
    <source>
        <dbReference type="Proteomes" id="UP000032141"/>
    </source>
</evidence>
<accession>A0A0D3A0R1</accession>